<reference evidence="2 3" key="1">
    <citation type="journal article" date="2016" name="Genome Biol. Evol.">
        <title>Gene Family Evolution Reflects Adaptation to Soil Environmental Stressors in the Genome of the Collembolan Orchesella cincta.</title>
        <authorList>
            <person name="Faddeeva-Vakhrusheva A."/>
            <person name="Derks M.F."/>
            <person name="Anvar S.Y."/>
            <person name="Agamennone V."/>
            <person name="Suring W."/>
            <person name="Smit S."/>
            <person name="van Straalen N.M."/>
            <person name="Roelofs D."/>
        </authorList>
    </citation>
    <scope>NUCLEOTIDE SEQUENCE [LARGE SCALE GENOMIC DNA]</scope>
    <source>
        <tissue evidence="2">Mixed pool</tissue>
    </source>
</reference>
<dbReference type="PANTHER" id="PTHR24416">
    <property type="entry name" value="TYROSINE-PROTEIN KINASE RECEPTOR"/>
    <property type="match status" value="1"/>
</dbReference>
<dbReference type="AlphaFoldDB" id="A0A1D2MND2"/>
<proteinExistence type="predicted"/>
<feature type="domain" description="Protein kinase" evidence="1">
    <location>
        <begin position="1"/>
        <end position="90"/>
    </location>
</feature>
<dbReference type="Proteomes" id="UP000094527">
    <property type="component" value="Unassembled WGS sequence"/>
</dbReference>
<dbReference type="SUPFAM" id="SSF56112">
    <property type="entry name" value="Protein kinase-like (PK-like)"/>
    <property type="match status" value="1"/>
</dbReference>
<dbReference type="GO" id="GO:0005524">
    <property type="term" value="F:ATP binding"/>
    <property type="evidence" value="ECO:0007669"/>
    <property type="project" value="InterPro"/>
</dbReference>
<dbReference type="Gene3D" id="1.10.510.10">
    <property type="entry name" value="Transferase(Phosphotransferase) domain 1"/>
    <property type="match status" value="1"/>
</dbReference>
<dbReference type="InterPro" id="IPR001245">
    <property type="entry name" value="Ser-Thr/Tyr_kinase_cat_dom"/>
</dbReference>
<dbReference type="InterPro" id="IPR000719">
    <property type="entry name" value="Prot_kinase_dom"/>
</dbReference>
<evidence type="ECO:0000259" key="1">
    <source>
        <dbReference type="PROSITE" id="PS50011"/>
    </source>
</evidence>
<dbReference type="FunFam" id="1.10.510.10:FF:001346">
    <property type="entry name" value="Uncharacterized protein"/>
    <property type="match status" value="1"/>
</dbReference>
<dbReference type="PRINTS" id="PR00109">
    <property type="entry name" value="TYRKINASE"/>
</dbReference>
<dbReference type="InterPro" id="IPR050122">
    <property type="entry name" value="RTK"/>
</dbReference>
<dbReference type="Pfam" id="PF07714">
    <property type="entry name" value="PK_Tyr_Ser-Thr"/>
    <property type="match status" value="1"/>
</dbReference>
<organism evidence="2 3">
    <name type="scientific">Orchesella cincta</name>
    <name type="common">Springtail</name>
    <name type="synonym">Podura cincta</name>
    <dbReference type="NCBI Taxonomy" id="48709"/>
    <lineage>
        <taxon>Eukaryota</taxon>
        <taxon>Metazoa</taxon>
        <taxon>Ecdysozoa</taxon>
        <taxon>Arthropoda</taxon>
        <taxon>Hexapoda</taxon>
        <taxon>Collembola</taxon>
        <taxon>Entomobryomorpha</taxon>
        <taxon>Entomobryoidea</taxon>
        <taxon>Orchesellidae</taxon>
        <taxon>Orchesellinae</taxon>
        <taxon>Orchesella</taxon>
    </lineage>
</organism>
<dbReference type="GO" id="GO:0007169">
    <property type="term" value="P:cell surface receptor protein tyrosine kinase signaling pathway"/>
    <property type="evidence" value="ECO:0007669"/>
    <property type="project" value="TreeGrafter"/>
</dbReference>
<dbReference type="STRING" id="48709.A0A1D2MND2"/>
<gene>
    <name evidence="2" type="ORF">Ocin01_12329</name>
</gene>
<keyword evidence="2" id="KW-0675">Receptor</keyword>
<dbReference type="PANTHER" id="PTHR24416:SF611">
    <property type="entry name" value="TYROSINE-PROTEIN KINASE TRANSMEMBRANE RECEPTOR ROR"/>
    <property type="match status" value="1"/>
</dbReference>
<dbReference type="InterPro" id="IPR011009">
    <property type="entry name" value="Kinase-like_dom_sf"/>
</dbReference>
<accession>A0A1D2MND2</accession>
<name>A0A1D2MND2_ORCCI</name>
<evidence type="ECO:0000313" key="3">
    <source>
        <dbReference type="Proteomes" id="UP000094527"/>
    </source>
</evidence>
<dbReference type="GO" id="GO:0004714">
    <property type="term" value="F:transmembrane receptor protein tyrosine kinase activity"/>
    <property type="evidence" value="ECO:0007669"/>
    <property type="project" value="TreeGrafter"/>
</dbReference>
<keyword evidence="3" id="KW-1185">Reference proteome</keyword>
<sequence>MSFSPQSDVWSYGVTIWELFQLGETPWPGNKFGLDFVKELKHGKRLEKPIFATCAMYQIMLNCWNEAPEKRPSFKKLSQDFQQLNAHHFR</sequence>
<dbReference type="GO" id="GO:0043235">
    <property type="term" value="C:receptor complex"/>
    <property type="evidence" value="ECO:0007669"/>
    <property type="project" value="TreeGrafter"/>
</dbReference>
<dbReference type="OMA" id="LATWRYS"/>
<evidence type="ECO:0000313" key="2">
    <source>
        <dbReference type="EMBL" id="ODM94345.1"/>
    </source>
</evidence>
<dbReference type="EMBL" id="LJIJ01000819">
    <property type="protein sequence ID" value="ODM94345.1"/>
    <property type="molecule type" value="Genomic_DNA"/>
</dbReference>
<dbReference type="GO" id="GO:0005886">
    <property type="term" value="C:plasma membrane"/>
    <property type="evidence" value="ECO:0007669"/>
    <property type="project" value="TreeGrafter"/>
</dbReference>
<dbReference type="PROSITE" id="PS50011">
    <property type="entry name" value="PROTEIN_KINASE_DOM"/>
    <property type="match status" value="1"/>
</dbReference>
<comment type="caution">
    <text evidence="2">The sequence shown here is derived from an EMBL/GenBank/DDBJ whole genome shotgun (WGS) entry which is preliminary data.</text>
</comment>
<dbReference type="OrthoDB" id="3256376at2759"/>
<protein>
    <submittedName>
        <fullName evidence="2">Vascular endothelial growth factor receptor 2</fullName>
    </submittedName>
</protein>